<protein>
    <submittedName>
        <fullName evidence="2">Cdc6-related protein, AAA superfamily ATPase</fullName>
    </submittedName>
</protein>
<dbReference type="AlphaFoldDB" id="A0A1I6JBV6"/>
<dbReference type="RefSeq" id="WP_089811484.1">
    <property type="nucleotide sequence ID" value="NZ_FOYT01000007.1"/>
</dbReference>
<dbReference type="SUPFAM" id="SSF52540">
    <property type="entry name" value="P-loop containing nucleoside triphosphate hydrolases"/>
    <property type="match status" value="1"/>
</dbReference>
<evidence type="ECO:0000313" key="3">
    <source>
        <dbReference type="Proteomes" id="UP000198531"/>
    </source>
</evidence>
<evidence type="ECO:0000313" key="2">
    <source>
        <dbReference type="EMBL" id="SFR76394.1"/>
    </source>
</evidence>
<dbReference type="Gene3D" id="3.40.50.300">
    <property type="entry name" value="P-loop containing nucleotide triphosphate hydrolases"/>
    <property type="match status" value="1"/>
</dbReference>
<evidence type="ECO:0000259" key="1">
    <source>
        <dbReference type="Pfam" id="PF13191"/>
    </source>
</evidence>
<feature type="domain" description="Orc1-like AAA ATPase" evidence="1">
    <location>
        <begin position="35"/>
        <end position="184"/>
    </location>
</feature>
<dbReference type="Gene3D" id="1.10.8.60">
    <property type="match status" value="1"/>
</dbReference>
<dbReference type="InterPro" id="IPR027417">
    <property type="entry name" value="P-loop_NTPase"/>
</dbReference>
<gene>
    <name evidence="2" type="ORF">SAMN04487947_4260</name>
</gene>
<dbReference type="STRING" id="553469.SAMN04487947_4260"/>
<keyword evidence="3" id="KW-1185">Reference proteome</keyword>
<organism evidence="2 3">
    <name type="scientific">Halogeometricum rufum</name>
    <dbReference type="NCBI Taxonomy" id="553469"/>
    <lineage>
        <taxon>Archaea</taxon>
        <taxon>Methanobacteriati</taxon>
        <taxon>Methanobacteriota</taxon>
        <taxon>Stenosarchaea group</taxon>
        <taxon>Halobacteria</taxon>
        <taxon>Halobacteriales</taxon>
        <taxon>Haloferacaceae</taxon>
        <taxon>Halogeometricum</taxon>
    </lineage>
</organism>
<accession>A0A1I6JBV6</accession>
<dbReference type="EMBL" id="FOYT01000007">
    <property type="protein sequence ID" value="SFR76394.1"/>
    <property type="molecule type" value="Genomic_DNA"/>
</dbReference>
<dbReference type="InterPro" id="IPR041664">
    <property type="entry name" value="AAA_16"/>
</dbReference>
<name>A0A1I6JBV6_9EURY</name>
<dbReference type="OrthoDB" id="213998at2157"/>
<proteinExistence type="predicted"/>
<dbReference type="Pfam" id="PF13191">
    <property type="entry name" value="AAA_16"/>
    <property type="match status" value="1"/>
</dbReference>
<reference evidence="3" key="1">
    <citation type="submission" date="2016-10" db="EMBL/GenBank/DDBJ databases">
        <authorList>
            <person name="Varghese N."/>
            <person name="Submissions S."/>
        </authorList>
    </citation>
    <scope>NUCLEOTIDE SEQUENCE [LARGE SCALE GENOMIC DNA]</scope>
    <source>
        <strain evidence="3">CGMCC 1.7736</strain>
    </source>
</reference>
<sequence>MNLEERILQRKRRGDRRQLVLEEASLSPVWHPAEPTGRGPTIERLLDRLEPVFDHRAPENVYVRGPAGSGKSAVVTALFSQFARLLSSPEDSIVTTTRGADADMRSFAYVDLREATSEFEFYHAVLDAVTSESIPQRGLSTSDLRERVSRHLRGGRILVVAMDHADEDGTDRLASFAGELESLGHRTSWVAVGRSAPGEVLPDPHATKTVTVDSYHRAELTDLLTARVSTGLTRDATTHQQIRRLAGWAEGDAHDALAALLGAVDIALDEDSDVVEDAHLDAGMDSVPRPCVALGRVLALSENRRTVLRRLVALDPEDRSSVGRAASVIASSASLSESTITRYLYEFAEVGIVERVPIEGTQSAGRPPSRVETRVPTRAFLRLTRGDE</sequence>
<dbReference type="Proteomes" id="UP000198531">
    <property type="component" value="Unassembled WGS sequence"/>
</dbReference>